<dbReference type="EMBL" id="RJMB01000030">
    <property type="protein sequence ID" value="RNL81764.1"/>
    <property type="molecule type" value="Genomic_DNA"/>
</dbReference>
<evidence type="ECO:0000313" key="2">
    <source>
        <dbReference type="Proteomes" id="UP000269198"/>
    </source>
</evidence>
<keyword evidence="2" id="KW-1185">Reference proteome</keyword>
<reference evidence="1 2" key="1">
    <citation type="submission" date="2018-11" db="EMBL/GenBank/DDBJ databases">
        <title>The genome draft of YIM 96095.</title>
        <authorList>
            <person name="Tang S.-K."/>
            <person name="Chunyu W.-X."/>
            <person name="Feng Y.-Z."/>
        </authorList>
    </citation>
    <scope>NUCLEOTIDE SEQUENCE [LARGE SCALE GENOMIC DNA]</scope>
    <source>
        <strain evidence="1 2">YIM 96095</strain>
    </source>
</reference>
<name>A0A3N0E1M6_9ACTN</name>
<protein>
    <submittedName>
        <fullName evidence="1">Uncharacterized protein</fullName>
    </submittedName>
</protein>
<organism evidence="1 2">
    <name type="scientific">Halostreptopolyspora alba</name>
    <dbReference type="NCBI Taxonomy" id="2487137"/>
    <lineage>
        <taxon>Bacteria</taxon>
        <taxon>Bacillati</taxon>
        <taxon>Actinomycetota</taxon>
        <taxon>Actinomycetes</taxon>
        <taxon>Streptosporangiales</taxon>
        <taxon>Nocardiopsidaceae</taxon>
        <taxon>Halostreptopolyspora</taxon>
    </lineage>
</organism>
<dbReference type="OrthoDB" id="3214648at2"/>
<evidence type="ECO:0000313" key="1">
    <source>
        <dbReference type="EMBL" id="RNL81764.1"/>
    </source>
</evidence>
<gene>
    <name evidence="1" type="ORF">EFW17_21550</name>
</gene>
<accession>A0A3N0E1M6</accession>
<dbReference type="AlphaFoldDB" id="A0A3N0E1M6"/>
<dbReference type="Proteomes" id="UP000269198">
    <property type="component" value="Unassembled WGS sequence"/>
</dbReference>
<sequence length="71" mass="8130">MAWSWRYETADGRVLDDETLSLTLPGELFPSRGDAESWLGESWRELVEAGADRVTLLEDDRVVYTMGLHEE</sequence>
<proteinExistence type="predicted"/>
<comment type="caution">
    <text evidence="1">The sequence shown here is derived from an EMBL/GenBank/DDBJ whole genome shotgun (WGS) entry which is preliminary data.</text>
</comment>
<dbReference type="RefSeq" id="WP_123203252.1">
    <property type="nucleotide sequence ID" value="NZ_RJMB01000030.1"/>
</dbReference>